<keyword evidence="6 13" id="KW-0479">Metal-binding</keyword>
<keyword evidence="4 12" id="KW-0548">Nucleotidyltransferase</keyword>
<dbReference type="InterPro" id="IPR002694">
    <property type="entry name" value="Znf_CHC2"/>
</dbReference>
<keyword evidence="9" id="KW-0460">Magnesium</keyword>
<comment type="similarity">
    <text evidence="12 13">Belongs to the DnaG primase family.</text>
</comment>
<gene>
    <name evidence="12" type="primary">dnaG</name>
    <name evidence="17" type="ORF">CCS01_21240</name>
</gene>
<dbReference type="InterPro" id="IPR013264">
    <property type="entry name" value="DNAG_N"/>
</dbReference>
<organism evidence="17 18">
    <name type="scientific">Rhodopila globiformis</name>
    <name type="common">Rhodopseudomonas globiformis</name>
    <dbReference type="NCBI Taxonomy" id="1071"/>
    <lineage>
        <taxon>Bacteria</taxon>
        <taxon>Pseudomonadati</taxon>
        <taxon>Pseudomonadota</taxon>
        <taxon>Alphaproteobacteria</taxon>
        <taxon>Acetobacterales</taxon>
        <taxon>Acetobacteraceae</taxon>
        <taxon>Rhodopila</taxon>
    </lineage>
</organism>
<proteinExistence type="inferred from homology"/>
<evidence type="ECO:0000256" key="8">
    <source>
        <dbReference type="ARBA" id="ARBA00022833"/>
    </source>
</evidence>
<dbReference type="GO" id="GO:0006269">
    <property type="term" value="P:DNA replication, synthesis of primer"/>
    <property type="evidence" value="ECO:0007669"/>
    <property type="project" value="UniProtKB-UniRule"/>
</dbReference>
<dbReference type="Pfam" id="PF01807">
    <property type="entry name" value="Zn_ribbon_DnaG"/>
    <property type="match status" value="1"/>
</dbReference>
<dbReference type="Proteomes" id="UP000239724">
    <property type="component" value="Unassembled WGS sequence"/>
</dbReference>
<dbReference type="SUPFAM" id="SSF57783">
    <property type="entry name" value="Zinc beta-ribbon"/>
    <property type="match status" value="1"/>
</dbReference>
<keyword evidence="10 12" id="KW-0238">DNA-binding</keyword>
<dbReference type="GO" id="GO:0003677">
    <property type="term" value="F:DNA binding"/>
    <property type="evidence" value="ECO:0007669"/>
    <property type="project" value="UniProtKB-KW"/>
</dbReference>
<dbReference type="GO" id="GO:1990077">
    <property type="term" value="C:primosome complex"/>
    <property type="evidence" value="ECO:0007669"/>
    <property type="project" value="UniProtKB-KW"/>
</dbReference>
<dbReference type="InterPro" id="IPR036977">
    <property type="entry name" value="DNA_primase_Znf_CHC2"/>
</dbReference>
<dbReference type="SMART" id="SM00493">
    <property type="entry name" value="TOPRIM"/>
    <property type="match status" value="1"/>
</dbReference>
<name>A0A2S6N4P2_RHOGL</name>
<evidence type="ECO:0000256" key="5">
    <source>
        <dbReference type="ARBA" id="ARBA00022705"/>
    </source>
</evidence>
<feature type="coiled-coil region" evidence="15">
    <location>
        <begin position="557"/>
        <end position="584"/>
    </location>
</feature>
<dbReference type="SUPFAM" id="SSF56731">
    <property type="entry name" value="DNA primase core"/>
    <property type="match status" value="1"/>
</dbReference>
<keyword evidence="5 12" id="KW-0235">DNA replication</keyword>
<keyword evidence="18" id="KW-1185">Reference proteome</keyword>
<dbReference type="Gene3D" id="3.90.580.10">
    <property type="entry name" value="Zinc finger, CHC2-type domain"/>
    <property type="match status" value="1"/>
</dbReference>
<keyword evidence="7 14" id="KW-0863">Zinc-finger</keyword>
<evidence type="ECO:0000256" key="15">
    <source>
        <dbReference type="SAM" id="Coils"/>
    </source>
</evidence>
<sequence>MALPASFLDELRARTPMAGLVGRRVRLARSGKQWKGCCPFHGEKSPSFFVYEDGYHCFGCGAHGDAISFVMQSQGLSFMEAVSQLAAEAGLEVPKPTPEAAEAERRRLDIVGVLQAVQAHYQRRLGLPEGRAARDYLAGRGLTEETIARFGLGWAGERGVLTAEMARQGIGLDQLMEAGLIRRDEETGRTYELFGQRVMFPIRDRRGVIISFGGRILGSGQPKYLNGPDTPVFSKRRNLYGLDLAREGVRAGATLVVVEGYMDVIAAAQALLSGAVAPLGTALTKEQLDELWRVSPCPVLCFDGDAAGAKAASRAMELALPLLTPERTLKFATLPTGEDPDTLVRKGGAAAFQAVLDIARSPVDALYDMLRAEIGDTTPEQRAALWSRLTEASGRIADKSLAWEYREALKERFRASRFRPGQRNNKWDGKRPGAWNQAAVPRAPRAHLHQDGTTAERTRILTAILLRHPFLLNEVFQAYNSLPLDPLLERLRTAMDAWAETAEALDSEGLINHLTKSGLESEVHHVLAEAPMPLPACAALDAMPADATTGWWHIFGFLNVEQLLEEVELARADANRNLTAETERRLRALVEAFSKVRSGEPDGVGLVDA</sequence>
<keyword evidence="1 12" id="KW-0240">DNA-directed RNA polymerase</keyword>
<dbReference type="EMBL" id="NHRY01000224">
    <property type="protein sequence ID" value="PPQ29586.1"/>
    <property type="molecule type" value="Genomic_DNA"/>
</dbReference>
<dbReference type="InterPro" id="IPR034151">
    <property type="entry name" value="TOPRIM_DnaG_bac"/>
</dbReference>
<comment type="caution">
    <text evidence="17">The sequence shown here is derived from an EMBL/GenBank/DDBJ whole genome shotgun (WGS) entry which is preliminary data.</text>
</comment>
<dbReference type="Pfam" id="PF08275">
    <property type="entry name" value="DNAG_N"/>
    <property type="match status" value="1"/>
</dbReference>
<dbReference type="EC" id="2.7.7.101" evidence="12"/>
<keyword evidence="8 13" id="KW-0862">Zinc</keyword>
<dbReference type="GO" id="GO:0003899">
    <property type="term" value="F:DNA-directed RNA polymerase activity"/>
    <property type="evidence" value="ECO:0007669"/>
    <property type="project" value="UniProtKB-UniRule"/>
</dbReference>
<evidence type="ECO:0000256" key="9">
    <source>
        <dbReference type="ARBA" id="ARBA00022842"/>
    </source>
</evidence>
<evidence type="ECO:0000313" key="17">
    <source>
        <dbReference type="EMBL" id="PPQ29586.1"/>
    </source>
</evidence>
<evidence type="ECO:0000256" key="13">
    <source>
        <dbReference type="PIRNR" id="PIRNR002811"/>
    </source>
</evidence>
<dbReference type="SMART" id="SM00400">
    <property type="entry name" value="ZnF_CHCC"/>
    <property type="match status" value="1"/>
</dbReference>
<evidence type="ECO:0000256" key="10">
    <source>
        <dbReference type="ARBA" id="ARBA00023125"/>
    </source>
</evidence>
<dbReference type="FunFam" id="3.90.580.10:FF:000001">
    <property type="entry name" value="DNA primase"/>
    <property type="match status" value="1"/>
</dbReference>
<evidence type="ECO:0000313" key="18">
    <source>
        <dbReference type="Proteomes" id="UP000239724"/>
    </source>
</evidence>
<feature type="zinc finger region" description="CHC2-type" evidence="14">
    <location>
        <begin position="38"/>
        <end position="60"/>
    </location>
</feature>
<evidence type="ECO:0000256" key="3">
    <source>
        <dbReference type="ARBA" id="ARBA00022679"/>
    </source>
</evidence>
<comment type="caution">
    <text evidence="12">Lacks conserved residue(s) required for the propagation of feature annotation.</text>
</comment>
<evidence type="ECO:0000256" key="4">
    <source>
        <dbReference type="ARBA" id="ARBA00022695"/>
    </source>
</evidence>
<dbReference type="InterPro" id="IPR050219">
    <property type="entry name" value="DnaG_primase"/>
</dbReference>
<evidence type="ECO:0000256" key="12">
    <source>
        <dbReference type="HAMAP-Rule" id="MF_00974"/>
    </source>
</evidence>
<dbReference type="Gene3D" id="3.90.980.10">
    <property type="entry name" value="DNA primase, catalytic core, N-terminal domain"/>
    <property type="match status" value="1"/>
</dbReference>
<dbReference type="InterPro" id="IPR006171">
    <property type="entry name" value="TOPRIM_dom"/>
</dbReference>
<dbReference type="CDD" id="cd03364">
    <property type="entry name" value="TOPRIM_DnaG_primases"/>
    <property type="match status" value="1"/>
</dbReference>
<keyword evidence="15" id="KW-0175">Coiled coil</keyword>
<dbReference type="FunFam" id="3.40.1360.10:FF:000002">
    <property type="entry name" value="DNA primase"/>
    <property type="match status" value="1"/>
</dbReference>
<keyword evidence="3 12" id="KW-0808">Transferase</keyword>
<dbReference type="GO" id="GO:0005737">
    <property type="term" value="C:cytoplasm"/>
    <property type="evidence" value="ECO:0007669"/>
    <property type="project" value="TreeGrafter"/>
</dbReference>
<dbReference type="InterPro" id="IPR037068">
    <property type="entry name" value="DNA_primase_core_N_sf"/>
</dbReference>
<dbReference type="PIRSF" id="PIRSF002811">
    <property type="entry name" value="DnaG"/>
    <property type="match status" value="1"/>
</dbReference>
<evidence type="ECO:0000256" key="11">
    <source>
        <dbReference type="ARBA" id="ARBA00023163"/>
    </source>
</evidence>
<comment type="subunit">
    <text evidence="12">Monomer. Interacts with DnaB.</text>
</comment>
<evidence type="ECO:0000256" key="1">
    <source>
        <dbReference type="ARBA" id="ARBA00022478"/>
    </source>
</evidence>
<evidence type="ECO:0000256" key="6">
    <source>
        <dbReference type="ARBA" id="ARBA00022723"/>
    </source>
</evidence>
<dbReference type="PANTHER" id="PTHR30313:SF2">
    <property type="entry name" value="DNA PRIMASE"/>
    <property type="match status" value="1"/>
</dbReference>
<evidence type="ECO:0000256" key="14">
    <source>
        <dbReference type="PIRSR" id="PIRSR002811-1"/>
    </source>
</evidence>
<reference evidence="17 18" key="1">
    <citation type="journal article" date="2018" name="Arch. Microbiol.">
        <title>New insights into the metabolic potential of the phototrophic purple bacterium Rhodopila globiformis DSM 161(T) from its draft genome sequence and evidence for a vanadium-dependent nitrogenase.</title>
        <authorList>
            <person name="Imhoff J.F."/>
            <person name="Rahn T."/>
            <person name="Kunzel S."/>
            <person name="Neulinger S.C."/>
        </authorList>
    </citation>
    <scope>NUCLEOTIDE SEQUENCE [LARGE SCALE GENOMIC DNA]</scope>
    <source>
        <strain evidence="17 18">DSM 161</strain>
    </source>
</reference>
<dbReference type="NCBIfam" id="TIGR01391">
    <property type="entry name" value="dnaG"/>
    <property type="match status" value="1"/>
</dbReference>
<evidence type="ECO:0000256" key="7">
    <source>
        <dbReference type="ARBA" id="ARBA00022771"/>
    </source>
</evidence>
<dbReference type="PROSITE" id="PS50880">
    <property type="entry name" value="TOPRIM"/>
    <property type="match status" value="1"/>
</dbReference>
<dbReference type="InterPro" id="IPR030846">
    <property type="entry name" value="DnaG_bac"/>
</dbReference>
<dbReference type="Gene3D" id="3.40.1360.10">
    <property type="match status" value="1"/>
</dbReference>
<feature type="domain" description="Toprim" evidence="16">
    <location>
        <begin position="253"/>
        <end position="335"/>
    </location>
</feature>
<comment type="function">
    <text evidence="12 13">RNA polymerase that catalyzes the synthesis of short RNA molecules used as primers for DNA polymerase during DNA replication.</text>
</comment>
<dbReference type="Pfam" id="PF13662">
    <property type="entry name" value="Toprim_4"/>
    <property type="match status" value="1"/>
</dbReference>
<comment type="cofactor">
    <cofactor evidence="13 14">
        <name>Zn(2+)</name>
        <dbReference type="ChEBI" id="CHEBI:29105"/>
    </cofactor>
    <text evidence="13 14">Binds 1 zinc ion per monomer.</text>
</comment>
<dbReference type="GO" id="GO:0000428">
    <property type="term" value="C:DNA-directed RNA polymerase complex"/>
    <property type="evidence" value="ECO:0007669"/>
    <property type="project" value="UniProtKB-KW"/>
</dbReference>
<evidence type="ECO:0000259" key="16">
    <source>
        <dbReference type="PROSITE" id="PS50880"/>
    </source>
</evidence>
<keyword evidence="11 12" id="KW-0804">Transcription</keyword>
<keyword evidence="2 12" id="KW-0639">Primosome</keyword>
<dbReference type="PANTHER" id="PTHR30313">
    <property type="entry name" value="DNA PRIMASE"/>
    <property type="match status" value="1"/>
</dbReference>
<dbReference type="RefSeq" id="WP_104520826.1">
    <property type="nucleotide sequence ID" value="NZ_NHRY01000224.1"/>
</dbReference>
<evidence type="ECO:0000256" key="2">
    <source>
        <dbReference type="ARBA" id="ARBA00022515"/>
    </source>
</evidence>
<dbReference type="GO" id="GO:0008270">
    <property type="term" value="F:zinc ion binding"/>
    <property type="evidence" value="ECO:0007669"/>
    <property type="project" value="UniProtKB-KW"/>
</dbReference>
<dbReference type="InterPro" id="IPR006295">
    <property type="entry name" value="DNA_primase_DnaG"/>
</dbReference>
<accession>A0A2S6N4P2</accession>
<comment type="catalytic activity">
    <reaction evidence="12">
        <text>ssDNA + n NTP = ssDNA/pppN(pN)n-1 hybrid + (n-1) diphosphate.</text>
        <dbReference type="EC" id="2.7.7.101"/>
    </reaction>
</comment>
<dbReference type="AlphaFoldDB" id="A0A2S6N4P2"/>
<protein>
    <recommendedName>
        <fullName evidence="12 13">DNA primase</fullName>
        <ecNumber evidence="12">2.7.7.101</ecNumber>
    </recommendedName>
</protein>
<dbReference type="OrthoDB" id="9803773at2"/>
<dbReference type="HAMAP" id="MF_00974">
    <property type="entry name" value="DNA_primase_DnaG"/>
    <property type="match status" value="1"/>
</dbReference>